<evidence type="ECO:0000313" key="3">
    <source>
        <dbReference type="Proteomes" id="UP000242188"/>
    </source>
</evidence>
<feature type="signal peptide" evidence="1">
    <location>
        <begin position="1"/>
        <end position="18"/>
    </location>
</feature>
<feature type="chain" id="PRO_5013278863" evidence="1">
    <location>
        <begin position="19"/>
        <end position="299"/>
    </location>
</feature>
<dbReference type="EMBL" id="NEDP02000564">
    <property type="protein sequence ID" value="OWF55639.1"/>
    <property type="molecule type" value="Genomic_DNA"/>
</dbReference>
<reference evidence="2 3" key="1">
    <citation type="journal article" date="2017" name="Nat. Ecol. Evol.">
        <title>Scallop genome provides insights into evolution of bilaterian karyotype and development.</title>
        <authorList>
            <person name="Wang S."/>
            <person name="Zhang J."/>
            <person name="Jiao W."/>
            <person name="Li J."/>
            <person name="Xun X."/>
            <person name="Sun Y."/>
            <person name="Guo X."/>
            <person name="Huan P."/>
            <person name="Dong B."/>
            <person name="Zhang L."/>
            <person name="Hu X."/>
            <person name="Sun X."/>
            <person name="Wang J."/>
            <person name="Zhao C."/>
            <person name="Wang Y."/>
            <person name="Wang D."/>
            <person name="Huang X."/>
            <person name="Wang R."/>
            <person name="Lv J."/>
            <person name="Li Y."/>
            <person name="Zhang Z."/>
            <person name="Liu B."/>
            <person name="Lu W."/>
            <person name="Hui Y."/>
            <person name="Liang J."/>
            <person name="Zhou Z."/>
            <person name="Hou R."/>
            <person name="Li X."/>
            <person name="Liu Y."/>
            <person name="Li H."/>
            <person name="Ning X."/>
            <person name="Lin Y."/>
            <person name="Zhao L."/>
            <person name="Xing Q."/>
            <person name="Dou J."/>
            <person name="Li Y."/>
            <person name="Mao J."/>
            <person name="Guo H."/>
            <person name="Dou H."/>
            <person name="Li T."/>
            <person name="Mu C."/>
            <person name="Jiang W."/>
            <person name="Fu Q."/>
            <person name="Fu X."/>
            <person name="Miao Y."/>
            <person name="Liu J."/>
            <person name="Yu Q."/>
            <person name="Li R."/>
            <person name="Liao H."/>
            <person name="Li X."/>
            <person name="Kong Y."/>
            <person name="Jiang Z."/>
            <person name="Chourrout D."/>
            <person name="Li R."/>
            <person name="Bao Z."/>
        </authorList>
    </citation>
    <scope>NUCLEOTIDE SEQUENCE [LARGE SCALE GENOMIC DNA]</scope>
    <source>
        <strain evidence="2 3">PY_sf001</strain>
    </source>
</reference>
<evidence type="ECO:0000256" key="1">
    <source>
        <dbReference type="SAM" id="SignalP"/>
    </source>
</evidence>
<evidence type="ECO:0000313" key="2">
    <source>
        <dbReference type="EMBL" id="OWF55639.1"/>
    </source>
</evidence>
<dbReference type="AlphaFoldDB" id="A0A210R3S4"/>
<protein>
    <submittedName>
        <fullName evidence="2">Uncharacterized protein</fullName>
    </submittedName>
</protein>
<dbReference type="Proteomes" id="UP000242188">
    <property type="component" value="Unassembled WGS sequence"/>
</dbReference>
<keyword evidence="3" id="KW-1185">Reference proteome</keyword>
<proteinExistence type="predicted"/>
<accession>A0A210R3S4</accession>
<comment type="caution">
    <text evidence="2">The sequence shown here is derived from an EMBL/GenBank/DDBJ whole genome shotgun (WGS) entry which is preliminary data.</text>
</comment>
<gene>
    <name evidence="2" type="ORF">KP79_PYT20985</name>
</gene>
<name>A0A210R3S4_MIZYE</name>
<organism evidence="2 3">
    <name type="scientific">Mizuhopecten yessoensis</name>
    <name type="common">Japanese scallop</name>
    <name type="synonym">Patinopecten yessoensis</name>
    <dbReference type="NCBI Taxonomy" id="6573"/>
    <lineage>
        <taxon>Eukaryota</taxon>
        <taxon>Metazoa</taxon>
        <taxon>Spiralia</taxon>
        <taxon>Lophotrochozoa</taxon>
        <taxon>Mollusca</taxon>
        <taxon>Bivalvia</taxon>
        <taxon>Autobranchia</taxon>
        <taxon>Pteriomorphia</taxon>
        <taxon>Pectinida</taxon>
        <taxon>Pectinoidea</taxon>
        <taxon>Pectinidae</taxon>
        <taxon>Mizuhopecten</taxon>
    </lineage>
</organism>
<dbReference type="OrthoDB" id="6162221at2759"/>
<sequence length="299" mass="32648">MKIFPLVCLVAAFSLVKTEYKCICNANHPNVPIRKCPSIQSPVNGFLYLKEANNHFHGIVDTSPATCRPIRTDVKTIPEWVAVDEGNQVGFIFKDVGLLAISCPGNHTLRKDVTIPTDCSEAVHIIPQGSEHFAPITNAPTAPAGISTTLSRLATLNMHTTPSTTIVPTTSTMKPLSHLPTCRDDIIFSLALNESVEHYGAKRCPDGLPVSAEAVVMEYCGIPVMSQWKQGIKVIDNCDLIPRFTPVAVYISGLLMGRSAVFHSCQNGGIELIQQRCGSPIALHLEHRLAAFYYVLTWT</sequence>
<keyword evidence="1" id="KW-0732">Signal</keyword>